<dbReference type="PANTHER" id="PTHR40763">
    <property type="entry name" value="MEMBRANE PROTEIN-RELATED"/>
    <property type="match status" value="1"/>
</dbReference>
<evidence type="ECO:0000256" key="1">
    <source>
        <dbReference type="SAM" id="MobiDB-lite"/>
    </source>
</evidence>
<evidence type="ECO:0000259" key="2">
    <source>
        <dbReference type="Pfam" id="PF08044"/>
    </source>
</evidence>
<dbReference type="EMBL" id="JALIEA010000017">
    <property type="protein sequence ID" value="MCJ7859535.1"/>
    <property type="molecule type" value="Genomic_DNA"/>
</dbReference>
<proteinExistence type="predicted"/>
<evidence type="ECO:0000313" key="4">
    <source>
        <dbReference type="EMBL" id="MCJ7859535.1"/>
    </source>
</evidence>
<dbReference type="Proteomes" id="UP001139207">
    <property type="component" value="Unassembled WGS sequence"/>
</dbReference>
<gene>
    <name evidence="4" type="ORF">MUN33_12565</name>
</gene>
<comment type="caution">
    <text evidence="4">The sequence shown here is derived from an EMBL/GenBank/DDBJ whole genome shotgun (WGS) entry which is preliminary data.</text>
</comment>
<dbReference type="InterPro" id="IPR024425">
    <property type="entry name" value="LiaF-like_C"/>
</dbReference>
<dbReference type="AlphaFoldDB" id="A0A9X1WIY0"/>
<organism evidence="4 5">
    <name type="scientific">Corynebacterium kalidii</name>
    <dbReference type="NCBI Taxonomy" id="2931982"/>
    <lineage>
        <taxon>Bacteria</taxon>
        <taxon>Bacillati</taxon>
        <taxon>Actinomycetota</taxon>
        <taxon>Actinomycetes</taxon>
        <taxon>Mycobacteriales</taxon>
        <taxon>Corynebacteriaceae</taxon>
        <taxon>Corynebacterium</taxon>
    </lineage>
</organism>
<reference evidence="4" key="1">
    <citation type="submission" date="2022-04" db="EMBL/GenBank/DDBJ databases">
        <title>Corynebacterium kalidii LD5P10.</title>
        <authorList>
            <person name="Sun J.Q."/>
        </authorList>
    </citation>
    <scope>NUCLEOTIDE SEQUENCE</scope>
    <source>
        <strain evidence="4">LD5P10</strain>
    </source>
</reference>
<dbReference type="RefSeq" id="WP_244805257.1">
    <property type="nucleotide sequence ID" value="NZ_JALIEA010000017.1"/>
</dbReference>
<dbReference type="Pfam" id="PF09922">
    <property type="entry name" value="LiaF-like_C"/>
    <property type="match status" value="1"/>
</dbReference>
<evidence type="ECO:0000313" key="5">
    <source>
        <dbReference type="Proteomes" id="UP001139207"/>
    </source>
</evidence>
<sequence length="276" mass="28750">MATQRDRISGTDGERSLRATTADRERVLAELSDATARGQIDLGEFDERSAVAWSTPSRAGLADLVADIVVDPMAVVLGDMPGVALPQPDRRSTGLTPVHGATPGVGAVDARTTGRPGSAWTVAVMSDAGKKGEWACSRSHRVAAVMGGALVDLRDAVFEAPETVITVTAVMGGVQVLVPEDVRVVEHGLGLMGGFTSARATSVTRSSRDLPGDAPWSGCAVSPSWVVWKSGVCLAVGGRSRAPETARPRVPSPRGFSLPRRGPAGRRRFPGHAVST</sequence>
<evidence type="ECO:0000259" key="3">
    <source>
        <dbReference type="Pfam" id="PF09922"/>
    </source>
</evidence>
<feature type="region of interest" description="Disordered" evidence="1">
    <location>
        <begin position="240"/>
        <end position="276"/>
    </location>
</feature>
<dbReference type="Pfam" id="PF08044">
    <property type="entry name" value="DUF1707"/>
    <property type="match status" value="1"/>
</dbReference>
<accession>A0A9X1WIY0</accession>
<keyword evidence="5" id="KW-1185">Reference proteome</keyword>
<feature type="domain" description="Cell wall-active antibiotics response LiaF-like C-terminal" evidence="3">
    <location>
        <begin position="139"/>
        <end position="193"/>
    </location>
</feature>
<name>A0A9X1WIY0_9CORY</name>
<feature type="domain" description="DUF1707" evidence="2">
    <location>
        <begin position="17"/>
        <end position="67"/>
    </location>
</feature>
<dbReference type="PANTHER" id="PTHR40763:SF4">
    <property type="entry name" value="DUF1707 DOMAIN-CONTAINING PROTEIN"/>
    <property type="match status" value="1"/>
</dbReference>
<protein>
    <submittedName>
        <fullName evidence="4">DUF1707 domain-containing protein</fullName>
    </submittedName>
</protein>
<dbReference type="InterPro" id="IPR012551">
    <property type="entry name" value="DUF1707_SHOCT-like"/>
</dbReference>